<evidence type="ECO:0000256" key="2">
    <source>
        <dbReference type="ARBA" id="ARBA00005642"/>
    </source>
</evidence>
<dbReference type="GO" id="GO:0160148">
    <property type="term" value="F:tRNA pseudouridine(55) synthase activity"/>
    <property type="evidence" value="ECO:0007669"/>
    <property type="project" value="UniProtKB-EC"/>
</dbReference>
<dbReference type="InterPro" id="IPR014780">
    <property type="entry name" value="tRNA_psdUridine_synth_TruB"/>
</dbReference>
<dbReference type="SUPFAM" id="SSF55120">
    <property type="entry name" value="Pseudouridine synthase"/>
    <property type="match status" value="1"/>
</dbReference>
<dbReference type="NCBIfam" id="TIGR00431">
    <property type="entry name" value="TruB"/>
    <property type="match status" value="1"/>
</dbReference>
<dbReference type="PANTHER" id="PTHR13767">
    <property type="entry name" value="TRNA-PSEUDOURIDINE SYNTHASE"/>
    <property type="match status" value="1"/>
</dbReference>
<name>A0AAU7CP98_9BACT</name>
<dbReference type="Gene3D" id="3.30.2350.10">
    <property type="entry name" value="Pseudouridine synthase"/>
    <property type="match status" value="1"/>
</dbReference>
<dbReference type="PANTHER" id="PTHR13767:SF2">
    <property type="entry name" value="PSEUDOURIDYLATE SYNTHASE TRUB1"/>
    <property type="match status" value="1"/>
</dbReference>
<dbReference type="InterPro" id="IPR002501">
    <property type="entry name" value="PsdUridine_synth_N"/>
</dbReference>
<dbReference type="Pfam" id="PF01509">
    <property type="entry name" value="TruB_N"/>
    <property type="match status" value="1"/>
</dbReference>
<keyword evidence="4 5" id="KW-0413">Isomerase</keyword>
<dbReference type="AlphaFoldDB" id="A0AAU7CP98"/>
<dbReference type="EMBL" id="CP155447">
    <property type="protein sequence ID" value="XBH06888.1"/>
    <property type="molecule type" value="Genomic_DNA"/>
</dbReference>
<comment type="similarity">
    <text evidence="2 5">Belongs to the pseudouridine synthase TruB family. Type 1 subfamily.</text>
</comment>
<reference evidence="8" key="1">
    <citation type="submission" date="2024-05" db="EMBL/GenBank/DDBJ databases">
        <title>Planctomycetes of the genus Singulisphaera possess chitinolytic capabilities.</title>
        <authorList>
            <person name="Ivanova A."/>
        </authorList>
    </citation>
    <scope>NUCLEOTIDE SEQUENCE</scope>
    <source>
        <strain evidence="8">Ch08T</strain>
    </source>
</reference>
<evidence type="ECO:0000259" key="7">
    <source>
        <dbReference type="Pfam" id="PF01509"/>
    </source>
</evidence>
<evidence type="ECO:0000256" key="6">
    <source>
        <dbReference type="SAM" id="MobiDB-lite"/>
    </source>
</evidence>
<evidence type="ECO:0000313" key="8">
    <source>
        <dbReference type="EMBL" id="XBH06888.1"/>
    </source>
</evidence>
<dbReference type="EC" id="5.4.99.25" evidence="5"/>
<feature type="domain" description="Pseudouridine synthase II N-terminal" evidence="7">
    <location>
        <begin position="38"/>
        <end position="180"/>
    </location>
</feature>
<sequence>MAKAESKRAESGLLNLNKPGGMTSRDVVNIISRQRRGMKVGHAGTLDPLASGVLVVCLGKATRLIEYVQRMPKTYRTTVRLGAVSNTLDADGEVVEVEAPRQPSEPEIRAALVPLIGSVLQKPPEVSALKVGGKRAYDLVRAGQVVTLEPRLVRIDRIDLLRYEWPRLELEIACGSGTYVRSIARDVGEALGCGGLVEVLVRTRIGEFRIEEALDPMTLTPETLPGALRSASEAVSALPSLAISEAQVAELLQGRALSLASFSETAHLAGEVALIGPDGELAAIAEVLLESGSIVPRRVLATV</sequence>
<evidence type="ECO:0000256" key="3">
    <source>
        <dbReference type="ARBA" id="ARBA00022694"/>
    </source>
</evidence>
<gene>
    <name evidence="5 8" type="primary">truB</name>
    <name evidence="8" type="ORF">V5E97_12840</name>
</gene>
<dbReference type="HAMAP" id="MF_01080">
    <property type="entry name" value="TruB_bact"/>
    <property type="match status" value="1"/>
</dbReference>
<protein>
    <recommendedName>
        <fullName evidence="5">tRNA pseudouridine synthase B</fullName>
        <ecNumber evidence="5">5.4.99.25</ecNumber>
    </recommendedName>
    <alternativeName>
        <fullName evidence="5">tRNA pseudouridine(55) synthase</fullName>
        <shortName evidence="5">Psi55 synthase</shortName>
    </alternativeName>
    <alternativeName>
        <fullName evidence="5">tRNA pseudouridylate synthase</fullName>
    </alternativeName>
    <alternativeName>
        <fullName evidence="5">tRNA-uridine isomerase</fullName>
    </alternativeName>
</protein>
<evidence type="ECO:0000256" key="1">
    <source>
        <dbReference type="ARBA" id="ARBA00000385"/>
    </source>
</evidence>
<feature type="region of interest" description="Disordered" evidence="6">
    <location>
        <begin position="1"/>
        <end position="20"/>
    </location>
</feature>
<comment type="function">
    <text evidence="5">Responsible for synthesis of pseudouridine from uracil-55 in the psi GC loop of transfer RNAs.</text>
</comment>
<comment type="catalytic activity">
    <reaction evidence="1 5">
        <text>uridine(55) in tRNA = pseudouridine(55) in tRNA</text>
        <dbReference type="Rhea" id="RHEA:42532"/>
        <dbReference type="Rhea" id="RHEA-COMP:10101"/>
        <dbReference type="Rhea" id="RHEA-COMP:10102"/>
        <dbReference type="ChEBI" id="CHEBI:65314"/>
        <dbReference type="ChEBI" id="CHEBI:65315"/>
        <dbReference type="EC" id="5.4.99.25"/>
    </reaction>
</comment>
<dbReference type="GO" id="GO:0031119">
    <property type="term" value="P:tRNA pseudouridine synthesis"/>
    <property type="evidence" value="ECO:0007669"/>
    <property type="project" value="UniProtKB-UniRule"/>
</dbReference>
<keyword evidence="3 5" id="KW-0819">tRNA processing</keyword>
<feature type="active site" description="Nucleophile" evidence="5">
    <location>
        <position position="47"/>
    </location>
</feature>
<dbReference type="CDD" id="cd02573">
    <property type="entry name" value="PseudoU_synth_EcTruB"/>
    <property type="match status" value="1"/>
</dbReference>
<accession>A0AAU7CP98</accession>
<feature type="compositionally biased region" description="Basic and acidic residues" evidence="6">
    <location>
        <begin position="1"/>
        <end position="10"/>
    </location>
</feature>
<dbReference type="GO" id="GO:0003723">
    <property type="term" value="F:RNA binding"/>
    <property type="evidence" value="ECO:0007669"/>
    <property type="project" value="InterPro"/>
</dbReference>
<dbReference type="RefSeq" id="WP_406699736.1">
    <property type="nucleotide sequence ID" value="NZ_CP155447.1"/>
</dbReference>
<dbReference type="GO" id="GO:1990481">
    <property type="term" value="P:mRNA pseudouridine synthesis"/>
    <property type="evidence" value="ECO:0007669"/>
    <property type="project" value="TreeGrafter"/>
</dbReference>
<evidence type="ECO:0000256" key="4">
    <source>
        <dbReference type="ARBA" id="ARBA00023235"/>
    </source>
</evidence>
<evidence type="ECO:0000256" key="5">
    <source>
        <dbReference type="HAMAP-Rule" id="MF_01080"/>
    </source>
</evidence>
<dbReference type="InterPro" id="IPR020103">
    <property type="entry name" value="PsdUridine_synth_cat_dom_sf"/>
</dbReference>
<organism evidence="8">
    <name type="scientific">Singulisphaera sp. Ch08</name>
    <dbReference type="NCBI Taxonomy" id="3120278"/>
    <lineage>
        <taxon>Bacteria</taxon>
        <taxon>Pseudomonadati</taxon>
        <taxon>Planctomycetota</taxon>
        <taxon>Planctomycetia</taxon>
        <taxon>Isosphaerales</taxon>
        <taxon>Isosphaeraceae</taxon>
        <taxon>Singulisphaera</taxon>
    </lineage>
</organism>
<proteinExistence type="inferred from homology"/>